<dbReference type="EMBL" id="QXGC01002854">
    <property type="protein sequence ID" value="KAE9181078.1"/>
    <property type="molecule type" value="Genomic_DNA"/>
</dbReference>
<dbReference type="Proteomes" id="UP000440732">
    <property type="component" value="Unassembled WGS sequence"/>
</dbReference>
<evidence type="ECO:0000313" key="8">
    <source>
        <dbReference type="EMBL" id="KAE9237932.1"/>
    </source>
</evidence>
<dbReference type="Proteomes" id="UP000488956">
    <property type="component" value="Unassembled WGS sequence"/>
</dbReference>
<dbReference type="EMBL" id="QXGA01003970">
    <property type="protein sequence ID" value="KAE9077487.1"/>
    <property type="molecule type" value="Genomic_DNA"/>
</dbReference>
<dbReference type="AlphaFoldDB" id="A0A6A3ZMF7"/>
<dbReference type="Proteomes" id="UP000460718">
    <property type="component" value="Unassembled WGS sequence"/>
</dbReference>
<comment type="caution">
    <text evidence="8">The sequence shown here is derived from an EMBL/GenBank/DDBJ whole genome shotgun (WGS) entry which is preliminary data.</text>
</comment>
<dbReference type="Proteomes" id="UP000437068">
    <property type="component" value="Unassembled WGS sequence"/>
</dbReference>
<evidence type="ECO:0000313" key="17">
    <source>
        <dbReference type="Proteomes" id="UP000460718"/>
    </source>
</evidence>
<dbReference type="EMBL" id="QXFX01000720">
    <property type="protein sequence ID" value="KAE9106140.1"/>
    <property type="molecule type" value="Genomic_DNA"/>
</dbReference>
<gene>
    <name evidence="9" type="ORF">PF001_g27896</name>
    <name evidence="8" type="ORF">PF002_g10796</name>
    <name evidence="7" type="ORF">PF004_g24658</name>
    <name evidence="6" type="ORF">PF005_g25871</name>
    <name evidence="4" type="ORF">PF006_g27912</name>
    <name evidence="3" type="ORF">PF007_g25393</name>
    <name evidence="10" type="ORF">PF008_g25363</name>
    <name evidence="1" type="ORF">PF009_g26153</name>
    <name evidence="5" type="ORF">PF010_g12723</name>
    <name evidence="2" type="ORF">PF011_g15314</name>
</gene>
<evidence type="ECO:0000313" key="10">
    <source>
        <dbReference type="EMBL" id="KAE9291305.1"/>
    </source>
</evidence>
<dbReference type="Proteomes" id="UP000486351">
    <property type="component" value="Unassembled WGS sequence"/>
</dbReference>
<dbReference type="EMBL" id="QXGE01003961">
    <property type="protein sequence ID" value="KAE9272536.1"/>
    <property type="molecule type" value="Genomic_DNA"/>
</dbReference>
<evidence type="ECO:0000313" key="7">
    <source>
        <dbReference type="EMBL" id="KAE9181078.1"/>
    </source>
</evidence>
<evidence type="ECO:0000313" key="4">
    <source>
        <dbReference type="EMBL" id="KAE9077487.1"/>
    </source>
</evidence>
<evidence type="ECO:0000313" key="6">
    <source>
        <dbReference type="EMBL" id="KAE9174400.1"/>
    </source>
</evidence>
<dbReference type="EMBL" id="QXFZ01002713">
    <property type="protein sequence ID" value="KAE9074473.1"/>
    <property type="molecule type" value="Genomic_DNA"/>
</dbReference>
<organism evidence="8 14">
    <name type="scientific">Phytophthora fragariae</name>
    <dbReference type="NCBI Taxonomy" id="53985"/>
    <lineage>
        <taxon>Eukaryota</taxon>
        <taxon>Sar</taxon>
        <taxon>Stramenopiles</taxon>
        <taxon>Oomycota</taxon>
        <taxon>Peronosporomycetes</taxon>
        <taxon>Peronosporales</taxon>
        <taxon>Peronosporaceae</taxon>
        <taxon>Phytophthora</taxon>
    </lineage>
</organism>
<reference evidence="11 12" key="1">
    <citation type="submission" date="2018-08" db="EMBL/GenBank/DDBJ databases">
        <title>Genomic investigation of the strawberry pathogen Phytophthora fragariae indicates pathogenicity is determined by transcriptional variation in three key races.</title>
        <authorList>
            <person name="Adams T.M."/>
            <person name="Armitage A.D."/>
            <person name="Sobczyk M.K."/>
            <person name="Bates H.J."/>
            <person name="Dunwell J.M."/>
            <person name="Nellist C.F."/>
            <person name="Harrison R.J."/>
        </authorList>
    </citation>
    <scope>NUCLEOTIDE SEQUENCE [LARGE SCALE GENOMIC DNA]</scope>
    <source>
        <strain evidence="9 13">A4</strain>
        <strain evidence="8 14">BC-1</strain>
        <strain evidence="7 18">BC-23</strain>
        <strain evidence="6 12">NOV-27</strain>
        <strain evidence="4 15">NOV-5</strain>
        <strain evidence="3 16">NOV-71</strain>
        <strain evidence="10 19">NOV-77</strain>
        <strain evidence="1 11">NOV-9</strain>
        <strain evidence="5 20">ONT-3</strain>
        <strain evidence="2 17">SCRP245</strain>
    </source>
</reference>
<dbReference type="EMBL" id="QXGF01002734">
    <property type="protein sequence ID" value="KAE8923595.1"/>
    <property type="molecule type" value="Genomic_DNA"/>
</dbReference>
<evidence type="ECO:0000313" key="18">
    <source>
        <dbReference type="Proteomes" id="UP000476176"/>
    </source>
</evidence>
<dbReference type="Proteomes" id="UP000441208">
    <property type="component" value="Unassembled WGS sequence"/>
</dbReference>
<evidence type="ECO:0000313" key="12">
    <source>
        <dbReference type="Proteomes" id="UP000433483"/>
    </source>
</evidence>
<evidence type="ECO:0000313" key="11">
    <source>
        <dbReference type="Proteomes" id="UP000429523"/>
    </source>
</evidence>
<evidence type="ECO:0000313" key="19">
    <source>
        <dbReference type="Proteomes" id="UP000486351"/>
    </source>
</evidence>
<keyword evidence="12" id="KW-1185">Reference proteome</keyword>
<proteinExistence type="predicted"/>
<evidence type="ECO:0000313" key="5">
    <source>
        <dbReference type="EMBL" id="KAE9106140.1"/>
    </source>
</evidence>
<dbReference type="EMBL" id="QXFW01001035">
    <property type="protein sequence ID" value="KAE8997816.1"/>
    <property type="molecule type" value="Genomic_DNA"/>
</dbReference>
<evidence type="ECO:0000313" key="16">
    <source>
        <dbReference type="Proteomes" id="UP000441208"/>
    </source>
</evidence>
<name>A0A6A3ZMF7_9STRA</name>
<dbReference type="Proteomes" id="UP000440367">
    <property type="component" value="Unassembled WGS sequence"/>
</dbReference>
<dbReference type="Proteomes" id="UP000429523">
    <property type="component" value="Unassembled WGS sequence"/>
</dbReference>
<evidence type="ECO:0000313" key="1">
    <source>
        <dbReference type="EMBL" id="KAE8923595.1"/>
    </source>
</evidence>
<accession>A0A6A3ZMF7</accession>
<dbReference type="EMBL" id="QXGB01002874">
    <property type="protein sequence ID" value="KAE9174400.1"/>
    <property type="molecule type" value="Genomic_DNA"/>
</dbReference>
<dbReference type="Proteomes" id="UP000476176">
    <property type="component" value="Unassembled WGS sequence"/>
</dbReference>
<protein>
    <submittedName>
        <fullName evidence="8">Uncharacterized protein</fullName>
    </submittedName>
</protein>
<evidence type="ECO:0000313" key="2">
    <source>
        <dbReference type="EMBL" id="KAE8997816.1"/>
    </source>
</evidence>
<evidence type="ECO:0000313" key="3">
    <source>
        <dbReference type="EMBL" id="KAE9074473.1"/>
    </source>
</evidence>
<evidence type="ECO:0000313" key="9">
    <source>
        <dbReference type="EMBL" id="KAE9272536.1"/>
    </source>
</evidence>
<evidence type="ECO:0000313" key="14">
    <source>
        <dbReference type="Proteomes" id="UP000440367"/>
    </source>
</evidence>
<evidence type="ECO:0000313" key="15">
    <source>
        <dbReference type="Proteomes" id="UP000440732"/>
    </source>
</evidence>
<dbReference type="EMBL" id="QXFY01002872">
    <property type="protein sequence ID" value="KAE9291305.1"/>
    <property type="molecule type" value="Genomic_DNA"/>
</dbReference>
<dbReference type="Proteomes" id="UP000433483">
    <property type="component" value="Unassembled WGS sequence"/>
</dbReference>
<sequence length="95" mass="10418">MPCTSICLSVLARAFTRSFLAKDSLIAETFAPVSSSIFVRTSFTAPITKARIRTRRSNFCADHHPCARLGTISSSWRLRLPQPAAVAEAPSFHLP</sequence>
<dbReference type="EMBL" id="QXGD01000480">
    <property type="protein sequence ID" value="KAE9237932.1"/>
    <property type="molecule type" value="Genomic_DNA"/>
</dbReference>
<evidence type="ECO:0000313" key="20">
    <source>
        <dbReference type="Proteomes" id="UP000488956"/>
    </source>
</evidence>
<evidence type="ECO:0000313" key="13">
    <source>
        <dbReference type="Proteomes" id="UP000437068"/>
    </source>
</evidence>